<organism evidence="2 3">
    <name type="scientific">Cimex lectularius</name>
    <name type="common">Bed bug</name>
    <name type="synonym">Acanthia lectularia</name>
    <dbReference type="NCBI Taxonomy" id="79782"/>
    <lineage>
        <taxon>Eukaryota</taxon>
        <taxon>Metazoa</taxon>
        <taxon>Ecdysozoa</taxon>
        <taxon>Arthropoda</taxon>
        <taxon>Hexapoda</taxon>
        <taxon>Insecta</taxon>
        <taxon>Pterygota</taxon>
        <taxon>Neoptera</taxon>
        <taxon>Paraneoptera</taxon>
        <taxon>Hemiptera</taxon>
        <taxon>Heteroptera</taxon>
        <taxon>Panheteroptera</taxon>
        <taxon>Cimicomorpha</taxon>
        <taxon>Cimicidae</taxon>
        <taxon>Cimex</taxon>
    </lineage>
</organism>
<evidence type="ECO:0000313" key="2">
    <source>
        <dbReference type="EnsemblMetazoa" id="XP_014240571.1"/>
    </source>
</evidence>
<feature type="chain" id="PRO_5035309717" evidence="1">
    <location>
        <begin position="21"/>
        <end position="130"/>
    </location>
</feature>
<feature type="signal peptide" evidence="1">
    <location>
        <begin position="1"/>
        <end position="20"/>
    </location>
</feature>
<protein>
    <submittedName>
        <fullName evidence="2">Uncharacterized protein</fullName>
    </submittedName>
</protein>
<evidence type="ECO:0000313" key="3">
    <source>
        <dbReference type="Proteomes" id="UP000494040"/>
    </source>
</evidence>
<dbReference type="EnsemblMetazoa" id="XM_014385085.1">
    <property type="protein sequence ID" value="XP_014240571.1"/>
    <property type="gene ID" value="LOC106661574"/>
</dbReference>
<proteinExistence type="predicted"/>
<dbReference type="KEGG" id="clec:106661574"/>
<evidence type="ECO:0000256" key="1">
    <source>
        <dbReference type="SAM" id="SignalP"/>
    </source>
</evidence>
<accession>A0A8I6RA16</accession>
<dbReference type="Proteomes" id="UP000494040">
    <property type="component" value="Unassembled WGS sequence"/>
</dbReference>
<dbReference type="GeneID" id="106661574"/>
<dbReference type="AlphaFoldDB" id="A0A8I6RA16"/>
<dbReference type="RefSeq" id="XP_014240571.1">
    <property type="nucleotide sequence ID" value="XM_014385085.1"/>
</dbReference>
<keyword evidence="1" id="KW-0732">Signal</keyword>
<name>A0A8I6RA16_CIMLE</name>
<sequence>MATTTLVVLLVASFCLLGESAPVNPGQVKSYVYASRGRTSGFLNSALKQALHKQMVVSDEEQKKCVAKTGAYGVVVGQKRLTEVTDQLLGEYQMVDSTVDFVEVQQNVDAAFKQVSNEVLQATLVEMNKC</sequence>
<keyword evidence="3" id="KW-1185">Reference proteome</keyword>
<reference evidence="2" key="1">
    <citation type="submission" date="2022-01" db="UniProtKB">
        <authorList>
            <consortium name="EnsemblMetazoa"/>
        </authorList>
    </citation>
    <scope>IDENTIFICATION</scope>
</reference>